<proteinExistence type="predicted"/>
<dbReference type="EMBL" id="LNYS01000006">
    <property type="protein sequence ID" value="KTD51818.1"/>
    <property type="molecule type" value="Genomic_DNA"/>
</dbReference>
<gene>
    <name evidence="2" type="ORF">Lqui_0662</name>
</gene>
<name>A0A0W0Y4V5_9GAMM</name>
<evidence type="ECO:0000313" key="2">
    <source>
        <dbReference type="EMBL" id="KTD51818.1"/>
    </source>
</evidence>
<dbReference type="Proteomes" id="UP000054618">
    <property type="component" value="Unassembled WGS sequence"/>
</dbReference>
<feature type="region of interest" description="Disordered" evidence="1">
    <location>
        <begin position="181"/>
        <end position="209"/>
    </location>
</feature>
<accession>A0A0W0Y4V5</accession>
<feature type="compositionally biased region" description="Low complexity" evidence="1">
    <location>
        <begin position="193"/>
        <end position="209"/>
    </location>
</feature>
<organism evidence="2 3">
    <name type="scientific">Legionella quinlivanii</name>
    <dbReference type="NCBI Taxonomy" id="45073"/>
    <lineage>
        <taxon>Bacteria</taxon>
        <taxon>Pseudomonadati</taxon>
        <taxon>Pseudomonadota</taxon>
        <taxon>Gammaproteobacteria</taxon>
        <taxon>Legionellales</taxon>
        <taxon>Legionellaceae</taxon>
        <taxon>Legionella</taxon>
    </lineage>
</organism>
<evidence type="ECO:0000313" key="3">
    <source>
        <dbReference type="Proteomes" id="UP000054618"/>
    </source>
</evidence>
<protein>
    <submittedName>
        <fullName evidence="2">Uncharacterized protein</fullName>
    </submittedName>
</protein>
<dbReference type="RefSeq" id="WP_058506768.1">
    <property type="nucleotide sequence ID" value="NZ_CAAAIK010000011.1"/>
</dbReference>
<comment type="caution">
    <text evidence="2">The sequence shown here is derived from an EMBL/GenBank/DDBJ whole genome shotgun (WGS) entry which is preliminary data.</text>
</comment>
<sequence length="428" mass="47966">MLSSFFPPETTRNRKVYVPVPLHNLSESQSDVSIGLKTDYASFSEKQLTVAISLEEVAGVLSRYCSSVRRQVGLDPSEADKIVNQNGITMYYMIVEANLNERYLSKEKESASFGKEGFHFIAKDSKFSKVNIISLTPMVKYSTRTPRNTHDITKPESLWPKEVNGEYITIYNPVYAPSQKTLKPPQPAITPKASTRLRPATTSTRTPAPQEVRKQLSQDIFNFSDRTPETFAQLAERVEQQFKLYGASAETRAELTSLFDLLATKAQSAEEHFRLSHLQAQYKYLGDKAVLQVQKAALQGYPLALCQVAHYALQGLYSDKKKSVTWAINCLEFLTKLPTSHHADAGKRLDFLQSLRCVLEAHSLDKDNLPKSGSSLSALISKCKQGDSCFFLKDPASFLFYKHSFAAGDLDVPPPLEDCEESVGFRYS</sequence>
<evidence type="ECO:0000256" key="1">
    <source>
        <dbReference type="SAM" id="MobiDB-lite"/>
    </source>
</evidence>
<dbReference type="PATRIC" id="fig|45073.5.peg.699"/>
<dbReference type="AlphaFoldDB" id="A0A0W0Y4V5"/>
<dbReference type="OrthoDB" id="9898685at2"/>
<reference evidence="2 3" key="1">
    <citation type="submission" date="2015-11" db="EMBL/GenBank/DDBJ databases">
        <title>Genomic analysis of 38 Legionella species identifies large and diverse effector repertoires.</title>
        <authorList>
            <person name="Burstein D."/>
            <person name="Amaro F."/>
            <person name="Zusman T."/>
            <person name="Lifshitz Z."/>
            <person name="Cohen O."/>
            <person name="Gilbert J.A."/>
            <person name="Pupko T."/>
            <person name="Shuman H.A."/>
            <person name="Segal G."/>
        </authorList>
    </citation>
    <scope>NUCLEOTIDE SEQUENCE [LARGE SCALE GENOMIC DNA]</scope>
    <source>
        <strain evidence="2 3">CDC#1442-AUS-E</strain>
    </source>
</reference>
<keyword evidence="3" id="KW-1185">Reference proteome</keyword>